<gene>
    <name evidence="2" type="ORF">CEXT_671421</name>
</gene>
<protein>
    <submittedName>
        <fullName evidence="2">Uncharacterized protein</fullName>
    </submittedName>
</protein>
<organism evidence="2 3">
    <name type="scientific">Caerostris extrusa</name>
    <name type="common">Bark spider</name>
    <name type="synonym">Caerostris bankana</name>
    <dbReference type="NCBI Taxonomy" id="172846"/>
    <lineage>
        <taxon>Eukaryota</taxon>
        <taxon>Metazoa</taxon>
        <taxon>Ecdysozoa</taxon>
        <taxon>Arthropoda</taxon>
        <taxon>Chelicerata</taxon>
        <taxon>Arachnida</taxon>
        <taxon>Araneae</taxon>
        <taxon>Araneomorphae</taxon>
        <taxon>Entelegynae</taxon>
        <taxon>Araneoidea</taxon>
        <taxon>Araneidae</taxon>
        <taxon>Caerostris</taxon>
    </lineage>
</organism>
<feature type="region of interest" description="Disordered" evidence="1">
    <location>
        <begin position="75"/>
        <end position="97"/>
    </location>
</feature>
<dbReference type="EMBL" id="BPLR01020816">
    <property type="protein sequence ID" value="GIX82843.1"/>
    <property type="molecule type" value="Genomic_DNA"/>
</dbReference>
<accession>A0AAV4NDW7</accession>
<evidence type="ECO:0000313" key="3">
    <source>
        <dbReference type="Proteomes" id="UP001054945"/>
    </source>
</evidence>
<reference evidence="2 3" key="1">
    <citation type="submission" date="2021-06" db="EMBL/GenBank/DDBJ databases">
        <title>Caerostris extrusa draft genome.</title>
        <authorList>
            <person name="Kono N."/>
            <person name="Arakawa K."/>
        </authorList>
    </citation>
    <scope>NUCLEOTIDE SEQUENCE [LARGE SCALE GENOMIC DNA]</scope>
</reference>
<dbReference type="AlphaFoldDB" id="A0AAV4NDW7"/>
<sequence>MSILKVKTTTVWQLFNLLLTHSTLIPLTPATLESTAVTAVSVLFSSFTVYLISQWCTVSIVSFQSHPKSRMFCMSRPSTNESKVTPQVLSPTSRQEE</sequence>
<evidence type="ECO:0000313" key="2">
    <source>
        <dbReference type="EMBL" id="GIX82843.1"/>
    </source>
</evidence>
<keyword evidence="3" id="KW-1185">Reference proteome</keyword>
<feature type="compositionally biased region" description="Polar residues" evidence="1">
    <location>
        <begin position="76"/>
        <end position="97"/>
    </location>
</feature>
<proteinExistence type="predicted"/>
<evidence type="ECO:0000256" key="1">
    <source>
        <dbReference type="SAM" id="MobiDB-lite"/>
    </source>
</evidence>
<dbReference type="Proteomes" id="UP001054945">
    <property type="component" value="Unassembled WGS sequence"/>
</dbReference>
<name>A0AAV4NDW7_CAEEX</name>
<comment type="caution">
    <text evidence="2">The sequence shown here is derived from an EMBL/GenBank/DDBJ whole genome shotgun (WGS) entry which is preliminary data.</text>
</comment>